<feature type="domain" description="Calcineurin-like phosphoesterase" evidence="1">
    <location>
        <begin position="1"/>
        <end position="66"/>
    </location>
</feature>
<dbReference type="OrthoDB" id="9779903at2"/>
<organism evidence="2 3">
    <name type="scientific">Acetatifactor muris</name>
    <dbReference type="NCBI Taxonomy" id="879566"/>
    <lineage>
        <taxon>Bacteria</taxon>
        <taxon>Bacillati</taxon>
        <taxon>Bacillota</taxon>
        <taxon>Clostridia</taxon>
        <taxon>Lachnospirales</taxon>
        <taxon>Lachnospiraceae</taxon>
        <taxon>Acetatifactor</taxon>
    </lineage>
</organism>
<reference evidence="2 3" key="1">
    <citation type="submission" date="2018-01" db="EMBL/GenBank/DDBJ databases">
        <authorList>
            <person name="Gaut B.S."/>
            <person name="Morton B.R."/>
            <person name="Clegg M.T."/>
            <person name="Duvall M.R."/>
        </authorList>
    </citation>
    <scope>NUCLEOTIDE SEQUENCE [LARGE SCALE GENOMIC DNA]</scope>
    <source>
        <strain evidence="2">GP69</strain>
    </source>
</reference>
<accession>A0A2K4ZK41</accession>
<dbReference type="Gene3D" id="3.60.21.10">
    <property type="match status" value="1"/>
</dbReference>
<dbReference type="Proteomes" id="UP000236311">
    <property type="component" value="Unassembled WGS sequence"/>
</dbReference>
<dbReference type="GO" id="GO:0110154">
    <property type="term" value="P:RNA decapping"/>
    <property type="evidence" value="ECO:0007669"/>
    <property type="project" value="TreeGrafter"/>
</dbReference>
<dbReference type="InterPro" id="IPR050126">
    <property type="entry name" value="Ap4A_hydrolase"/>
</dbReference>
<keyword evidence="2" id="KW-0378">Hydrolase</keyword>
<evidence type="ECO:0000259" key="1">
    <source>
        <dbReference type="Pfam" id="PF00149"/>
    </source>
</evidence>
<dbReference type="SUPFAM" id="SSF56300">
    <property type="entry name" value="Metallo-dependent phosphatases"/>
    <property type="match status" value="1"/>
</dbReference>
<dbReference type="AlphaFoldDB" id="A0A2K4ZK41"/>
<dbReference type="InterPro" id="IPR004843">
    <property type="entry name" value="Calcineurin-like_PHP"/>
</dbReference>
<sequence>MSTYVISDIHGCCNEFLSMLEKIRFSESDNLILAGDYIDRGKQSYEMLKWLEQCPPNVLLLRGNHEEEI</sequence>
<name>A0A2K4ZK41_9FIRM</name>
<dbReference type="PANTHER" id="PTHR42850">
    <property type="entry name" value="METALLOPHOSPHOESTERASE"/>
    <property type="match status" value="1"/>
</dbReference>
<evidence type="ECO:0000313" key="3">
    <source>
        <dbReference type="Proteomes" id="UP000236311"/>
    </source>
</evidence>
<evidence type="ECO:0000313" key="2">
    <source>
        <dbReference type="EMBL" id="SOY30839.1"/>
    </source>
</evidence>
<gene>
    <name evidence="2" type="primary">apaH</name>
    <name evidence="2" type="ORF">AMURIS_03570</name>
</gene>
<protein>
    <submittedName>
        <fullName evidence="2">Bis(5'-nucleosyl)-tetraphosphatase [symmetrical]</fullName>
        <ecNumber evidence="2">3.6.1.41</ecNumber>
    </submittedName>
</protein>
<dbReference type="GO" id="GO:0008803">
    <property type="term" value="F:bis(5'-nucleosyl)-tetraphosphatase (symmetrical) activity"/>
    <property type="evidence" value="ECO:0007669"/>
    <property type="project" value="UniProtKB-EC"/>
</dbReference>
<dbReference type="GO" id="GO:0005737">
    <property type="term" value="C:cytoplasm"/>
    <property type="evidence" value="ECO:0007669"/>
    <property type="project" value="TreeGrafter"/>
</dbReference>
<dbReference type="EMBL" id="OFSM01000020">
    <property type="protein sequence ID" value="SOY30839.1"/>
    <property type="molecule type" value="Genomic_DNA"/>
</dbReference>
<dbReference type="GO" id="GO:0016791">
    <property type="term" value="F:phosphatase activity"/>
    <property type="evidence" value="ECO:0007669"/>
    <property type="project" value="TreeGrafter"/>
</dbReference>
<proteinExistence type="predicted"/>
<keyword evidence="3" id="KW-1185">Reference proteome</keyword>
<dbReference type="RefSeq" id="WP_103240861.1">
    <property type="nucleotide sequence ID" value="NZ_JANJZD010000020.1"/>
</dbReference>
<dbReference type="InterPro" id="IPR029052">
    <property type="entry name" value="Metallo-depent_PP-like"/>
</dbReference>
<dbReference type="PANTHER" id="PTHR42850:SF4">
    <property type="entry name" value="ZINC-DEPENDENT ENDOPOLYPHOSPHATASE"/>
    <property type="match status" value="1"/>
</dbReference>
<dbReference type="EC" id="3.6.1.41" evidence="2"/>
<dbReference type="Pfam" id="PF00149">
    <property type="entry name" value="Metallophos"/>
    <property type="match status" value="1"/>
</dbReference>